<dbReference type="Proteomes" id="UP001596066">
    <property type="component" value="Unassembled WGS sequence"/>
</dbReference>
<feature type="compositionally biased region" description="Low complexity" evidence="1">
    <location>
        <begin position="279"/>
        <end position="291"/>
    </location>
</feature>
<reference evidence="3" key="1">
    <citation type="journal article" date="2019" name="Int. J. Syst. Evol. Microbiol.">
        <title>The Global Catalogue of Microorganisms (GCM) 10K type strain sequencing project: providing services to taxonomists for standard genome sequencing and annotation.</title>
        <authorList>
            <consortium name="The Broad Institute Genomics Platform"/>
            <consortium name="The Broad Institute Genome Sequencing Center for Infectious Disease"/>
            <person name="Wu L."/>
            <person name="Ma J."/>
        </authorList>
    </citation>
    <scope>NUCLEOTIDE SEQUENCE [LARGE SCALE GENOMIC DNA]</scope>
    <source>
        <strain evidence="3">CGMCC 4.1622</strain>
    </source>
</reference>
<comment type="caution">
    <text evidence="2">The sequence shown here is derived from an EMBL/GenBank/DDBJ whole genome shotgun (WGS) entry which is preliminary data.</text>
</comment>
<keyword evidence="3" id="KW-1185">Reference proteome</keyword>
<gene>
    <name evidence="2" type="ORF">ACFPZF_17390</name>
</gene>
<accession>A0ABW0VG93</accession>
<organism evidence="2 3">
    <name type="scientific">Kitasatospora cinereorecta</name>
    <dbReference type="NCBI Taxonomy" id="285560"/>
    <lineage>
        <taxon>Bacteria</taxon>
        <taxon>Bacillati</taxon>
        <taxon>Actinomycetota</taxon>
        <taxon>Actinomycetes</taxon>
        <taxon>Kitasatosporales</taxon>
        <taxon>Streptomycetaceae</taxon>
        <taxon>Kitasatospora</taxon>
    </lineage>
</organism>
<feature type="region of interest" description="Disordered" evidence="1">
    <location>
        <begin position="267"/>
        <end position="300"/>
    </location>
</feature>
<evidence type="ECO:0000313" key="3">
    <source>
        <dbReference type="Proteomes" id="UP001596066"/>
    </source>
</evidence>
<feature type="compositionally biased region" description="Acidic residues" evidence="1">
    <location>
        <begin position="269"/>
        <end position="278"/>
    </location>
</feature>
<dbReference type="RefSeq" id="WP_380198472.1">
    <property type="nucleotide sequence ID" value="NZ_JBHSOC010000027.1"/>
</dbReference>
<dbReference type="EMBL" id="JBHSOC010000027">
    <property type="protein sequence ID" value="MFC5643126.1"/>
    <property type="molecule type" value="Genomic_DNA"/>
</dbReference>
<protein>
    <submittedName>
        <fullName evidence="2">Uncharacterized protein</fullName>
    </submittedName>
</protein>
<proteinExistence type="predicted"/>
<evidence type="ECO:0000313" key="2">
    <source>
        <dbReference type="EMBL" id="MFC5643126.1"/>
    </source>
</evidence>
<name>A0ABW0VG93_9ACTN</name>
<evidence type="ECO:0000256" key="1">
    <source>
        <dbReference type="SAM" id="MobiDB-lite"/>
    </source>
</evidence>
<sequence>MGKAINVGGAPAAPGRPDNAIELARALGDSAKLPTKQLTDTPALIAQEQDMLVKCESAIENLRFAFWAAGKALQVVRDARLYRAQFETFEEYTQARWDITPQYAGKLIRTWRVAEALFQARPGGGLETIVSTKLGYGHAWALVPLVEEHSVQAAVYLYLGLVKVKGSSVTAALVQGAVEALPKAAAGQKGKTEDAVIAYLASLEDGTRSTPASDPAKAVRALSKAAKTFDTGTVQAALAHDPKRARNAVKSLIEVLSSVSGVKVTFLESEPDAEDPELEGGATDATDGTEGSPEGEAAAA</sequence>